<proteinExistence type="predicted"/>
<gene>
    <name evidence="1" type="ORF">HUJ06_005335</name>
</gene>
<reference evidence="1 2" key="1">
    <citation type="journal article" date="2020" name="Mol. Biol. Evol.">
        <title>Distinct Expression and Methylation Patterns for Genes with Different Fates following a Single Whole-Genome Duplication in Flowering Plants.</title>
        <authorList>
            <person name="Shi T."/>
            <person name="Rahmani R.S."/>
            <person name="Gugger P.F."/>
            <person name="Wang M."/>
            <person name="Li H."/>
            <person name="Zhang Y."/>
            <person name="Li Z."/>
            <person name="Wang Q."/>
            <person name="Van de Peer Y."/>
            <person name="Marchal K."/>
            <person name="Chen J."/>
        </authorList>
    </citation>
    <scope>NUCLEOTIDE SEQUENCE [LARGE SCALE GENOMIC DNA]</scope>
    <source>
        <tissue evidence="1">Leaf</tissue>
    </source>
</reference>
<name>A0A822YUB8_NELNU</name>
<evidence type="ECO:0000313" key="1">
    <source>
        <dbReference type="EMBL" id="DAD34695.1"/>
    </source>
</evidence>
<sequence length="73" mass="9017">MIIYKTAPTNSIQAKHMQRRKRHTNHVIFNTQERERLRELMVFSANTHTHRIQIQHNHVFFKAKPKYYEWLCI</sequence>
<dbReference type="AlphaFoldDB" id="A0A822YUB8"/>
<comment type="caution">
    <text evidence="1">The sequence shown here is derived from an EMBL/GenBank/DDBJ whole genome shotgun (WGS) entry which is preliminary data.</text>
</comment>
<evidence type="ECO:0000313" key="2">
    <source>
        <dbReference type="Proteomes" id="UP000607653"/>
    </source>
</evidence>
<accession>A0A822YUB8</accession>
<dbReference type="Proteomes" id="UP000607653">
    <property type="component" value="Unassembled WGS sequence"/>
</dbReference>
<keyword evidence="2" id="KW-1185">Reference proteome</keyword>
<organism evidence="1 2">
    <name type="scientific">Nelumbo nucifera</name>
    <name type="common">Sacred lotus</name>
    <dbReference type="NCBI Taxonomy" id="4432"/>
    <lineage>
        <taxon>Eukaryota</taxon>
        <taxon>Viridiplantae</taxon>
        <taxon>Streptophyta</taxon>
        <taxon>Embryophyta</taxon>
        <taxon>Tracheophyta</taxon>
        <taxon>Spermatophyta</taxon>
        <taxon>Magnoliopsida</taxon>
        <taxon>Proteales</taxon>
        <taxon>Nelumbonaceae</taxon>
        <taxon>Nelumbo</taxon>
    </lineage>
</organism>
<protein>
    <submittedName>
        <fullName evidence="1">Uncharacterized protein</fullName>
    </submittedName>
</protein>
<dbReference type="EMBL" id="DUZY01000004">
    <property type="protein sequence ID" value="DAD34695.1"/>
    <property type="molecule type" value="Genomic_DNA"/>
</dbReference>